<keyword evidence="2" id="KW-0472">Membrane</keyword>
<feature type="transmembrane region" description="Helical" evidence="2">
    <location>
        <begin position="81"/>
        <end position="104"/>
    </location>
</feature>
<protein>
    <recommendedName>
        <fullName evidence="5">Transmembrane protein</fullName>
    </recommendedName>
</protein>
<organism evidence="3">
    <name type="scientific">Oryza punctata</name>
    <name type="common">Red rice</name>
    <dbReference type="NCBI Taxonomy" id="4537"/>
    <lineage>
        <taxon>Eukaryota</taxon>
        <taxon>Viridiplantae</taxon>
        <taxon>Streptophyta</taxon>
        <taxon>Embryophyta</taxon>
        <taxon>Tracheophyta</taxon>
        <taxon>Spermatophyta</taxon>
        <taxon>Magnoliopsida</taxon>
        <taxon>Liliopsida</taxon>
        <taxon>Poales</taxon>
        <taxon>Poaceae</taxon>
        <taxon>BOP clade</taxon>
        <taxon>Oryzoideae</taxon>
        <taxon>Oryzeae</taxon>
        <taxon>Oryzinae</taxon>
        <taxon>Oryza</taxon>
    </lineage>
</organism>
<dbReference type="HOGENOM" id="CLU_2053370_0_0_1"/>
<feature type="region of interest" description="Disordered" evidence="1">
    <location>
        <begin position="108"/>
        <end position="132"/>
    </location>
</feature>
<dbReference type="OMA" id="YMVTTCE"/>
<keyword evidence="4" id="KW-1185">Reference proteome</keyword>
<evidence type="ECO:0000256" key="1">
    <source>
        <dbReference type="SAM" id="MobiDB-lite"/>
    </source>
</evidence>
<keyword evidence="2" id="KW-1133">Transmembrane helix</keyword>
<keyword evidence="2" id="KW-0812">Transmembrane</keyword>
<reference evidence="3" key="1">
    <citation type="submission" date="2015-04" db="UniProtKB">
        <authorList>
            <consortium name="EnsemblPlants"/>
        </authorList>
    </citation>
    <scope>IDENTIFICATION</scope>
</reference>
<evidence type="ECO:0000313" key="3">
    <source>
        <dbReference type="EnsemblPlants" id="OPUNC11G18300.1"/>
    </source>
</evidence>
<accession>A0A0E0MHU7</accession>
<proteinExistence type="predicted"/>
<evidence type="ECO:0008006" key="5">
    <source>
        <dbReference type="Google" id="ProtNLM"/>
    </source>
</evidence>
<dbReference type="Gramene" id="OPUNC11G18300.1">
    <property type="protein sequence ID" value="OPUNC11G18300.1"/>
    <property type="gene ID" value="OPUNC11G18300"/>
</dbReference>
<reference evidence="3" key="2">
    <citation type="submission" date="2018-05" db="EMBL/GenBank/DDBJ databases">
        <title>OpunRS2 (Oryza punctata Reference Sequence Version 2).</title>
        <authorList>
            <person name="Zhang J."/>
            <person name="Kudrna D."/>
            <person name="Lee S."/>
            <person name="Talag J."/>
            <person name="Welchert J."/>
            <person name="Wing R.A."/>
        </authorList>
    </citation>
    <scope>NUCLEOTIDE SEQUENCE [LARGE SCALE GENOMIC DNA]</scope>
</reference>
<evidence type="ECO:0000313" key="4">
    <source>
        <dbReference type="Proteomes" id="UP000026962"/>
    </source>
</evidence>
<name>A0A0E0MHU7_ORYPU</name>
<feature type="transmembrane region" description="Helical" evidence="2">
    <location>
        <begin position="55"/>
        <end position="75"/>
    </location>
</feature>
<evidence type="ECO:0000256" key="2">
    <source>
        <dbReference type="SAM" id="Phobius"/>
    </source>
</evidence>
<sequence length="132" mass="14296">MATPGLNPSHVVVDLEKGMGGRRDTAAVAPPKKKIILPNKMTTTTSDDANSMNGLIGMALVGLYLYYIFFVFYMVATCEKWWHAALAIGIATAFLVLSFCLAAMQSNKPPSSSRKIQPQDTTQTDLGTRLLA</sequence>
<dbReference type="AlphaFoldDB" id="A0A0E0MHU7"/>
<dbReference type="Proteomes" id="UP000026962">
    <property type="component" value="Chromosome 11"/>
</dbReference>
<dbReference type="EnsemblPlants" id="OPUNC11G18300.1">
    <property type="protein sequence ID" value="OPUNC11G18300.1"/>
    <property type="gene ID" value="OPUNC11G18300"/>
</dbReference>
<feature type="compositionally biased region" description="Polar residues" evidence="1">
    <location>
        <begin position="108"/>
        <end position="126"/>
    </location>
</feature>